<dbReference type="AlphaFoldDB" id="A0A1B4FD90"/>
<dbReference type="Proteomes" id="UP000062519">
    <property type="component" value="Chromosome 1"/>
</dbReference>
<evidence type="ECO:0000313" key="2">
    <source>
        <dbReference type="Proteomes" id="UP000062519"/>
    </source>
</evidence>
<protein>
    <submittedName>
        <fullName evidence="1">Uncharacterized protein</fullName>
    </submittedName>
</protein>
<keyword evidence="2" id="KW-1185">Reference proteome</keyword>
<reference evidence="1 2" key="1">
    <citation type="submission" date="2015-12" db="EMBL/GenBank/DDBJ databases">
        <title>Diversity of Burkholderia near neighbor genomes.</title>
        <authorList>
            <person name="Sahl J."/>
            <person name="Wagner D."/>
            <person name="Keim P."/>
        </authorList>
    </citation>
    <scope>NUCLEOTIDE SEQUENCE [LARGE SCALE GENOMIC DNA]</scope>
    <source>
        <strain evidence="1 2">BDU6</strain>
    </source>
</reference>
<organism evidence="1 2">
    <name type="scientific">Burkholderia mayonis</name>
    <dbReference type="NCBI Taxonomy" id="1385591"/>
    <lineage>
        <taxon>Bacteria</taxon>
        <taxon>Pseudomonadati</taxon>
        <taxon>Pseudomonadota</taxon>
        <taxon>Betaproteobacteria</taxon>
        <taxon>Burkholderiales</taxon>
        <taxon>Burkholderiaceae</taxon>
        <taxon>Burkholderia</taxon>
        <taxon>pseudomallei group</taxon>
    </lineage>
</organism>
<proteinExistence type="predicted"/>
<accession>A0A1B4FD90</accession>
<gene>
    <name evidence="1" type="ORF">WS70_07125</name>
</gene>
<name>A0A1B4FD90_9BURK</name>
<sequence>MRRDVDAIALRSFSANRPASSDRFRAIVTRLGHARIRILNVERRSTLAPRSIARGGKRFPLQCDERALAVFERHEDVIVMRGGSPMQTM</sequence>
<dbReference type="EMBL" id="CP013386">
    <property type="protein sequence ID" value="AOJ01627.1"/>
    <property type="molecule type" value="Genomic_DNA"/>
</dbReference>
<evidence type="ECO:0000313" key="1">
    <source>
        <dbReference type="EMBL" id="AOJ01627.1"/>
    </source>
</evidence>
<dbReference type="KEGG" id="buu:WS70_07125"/>